<accession>A0A812MYU7</accession>
<dbReference type="GO" id="GO:0005886">
    <property type="term" value="C:plasma membrane"/>
    <property type="evidence" value="ECO:0007669"/>
    <property type="project" value="TreeGrafter"/>
</dbReference>
<evidence type="ECO:0000256" key="1">
    <source>
        <dbReference type="ARBA" id="ARBA00022450"/>
    </source>
</evidence>
<dbReference type="SUPFAM" id="SSF53901">
    <property type="entry name" value="Thiolase-like"/>
    <property type="match status" value="1"/>
</dbReference>
<dbReference type="InterPro" id="IPR020841">
    <property type="entry name" value="PKS_Beta-ketoAc_synthase_dom"/>
</dbReference>
<evidence type="ECO:0000256" key="2">
    <source>
        <dbReference type="ARBA" id="ARBA00022553"/>
    </source>
</evidence>
<protein>
    <submittedName>
        <fullName evidence="4">PpsD protein</fullName>
    </submittedName>
</protein>
<dbReference type="PROSITE" id="PS52004">
    <property type="entry name" value="KS3_2"/>
    <property type="match status" value="1"/>
</dbReference>
<name>A0A812MYU7_9DINO</name>
<proteinExistence type="predicted"/>
<organism evidence="4 5">
    <name type="scientific">Symbiodinium natans</name>
    <dbReference type="NCBI Taxonomy" id="878477"/>
    <lineage>
        <taxon>Eukaryota</taxon>
        <taxon>Sar</taxon>
        <taxon>Alveolata</taxon>
        <taxon>Dinophyceae</taxon>
        <taxon>Suessiales</taxon>
        <taxon>Symbiodiniaceae</taxon>
        <taxon>Symbiodinium</taxon>
    </lineage>
</organism>
<dbReference type="InterPro" id="IPR030834">
    <property type="entry name" value="PKS_assoc_dom"/>
</dbReference>
<feature type="non-terminal residue" evidence="4">
    <location>
        <position position="1"/>
    </location>
</feature>
<dbReference type="InterPro" id="IPR014030">
    <property type="entry name" value="Ketoacyl_synth_N"/>
</dbReference>
<dbReference type="GO" id="GO:0005737">
    <property type="term" value="C:cytoplasm"/>
    <property type="evidence" value="ECO:0007669"/>
    <property type="project" value="TreeGrafter"/>
</dbReference>
<reference evidence="4" key="1">
    <citation type="submission" date="2021-02" db="EMBL/GenBank/DDBJ databases">
        <authorList>
            <person name="Dougan E. K."/>
            <person name="Rhodes N."/>
            <person name="Thang M."/>
            <person name="Chan C."/>
        </authorList>
    </citation>
    <scope>NUCLEOTIDE SEQUENCE</scope>
</reference>
<dbReference type="AlphaFoldDB" id="A0A812MYU7"/>
<dbReference type="GO" id="GO:0004312">
    <property type="term" value="F:fatty acid synthase activity"/>
    <property type="evidence" value="ECO:0007669"/>
    <property type="project" value="TreeGrafter"/>
</dbReference>
<dbReference type="PANTHER" id="PTHR43775">
    <property type="entry name" value="FATTY ACID SYNTHASE"/>
    <property type="match status" value="1"/>
</dbReference>
<dbReference type="NCBIfam" id="TIGR04556">
    <property type="entry name" value="PKS_assoc"/>
    <property type="match status" value="1"/>
</dbReference>
<dbReference type="GO" id="GO:0006633">
    <property type="term" value="P:fatty acid biosynthetic process"/>
    <property type="evidence" value="ECO:0007669"/>
    <property type="project" value="TreeGrafter"/>
</dbReference>
<feature type="domain" description="Ketosynthase family 3 (KS3)" evidence="3">
    <location>
        <begin position="283"/>
        <end position="515"/>
    </location>
</feature>
<dbReference type="Gene3D" id="3.40.47.10">
    <property type="match status" value="1"/>
</dbReference>
<evidence type="ECO:0000313" key="5">
    <source>
        <dbReference type="Proteomes" id="UP000604046"/>
    </source>
</evidence>
<dbReference type="SMART" id="SM00825">
    <property type="entry name" value="PKS_KS"/>
    <property type="match status" value="1"/>
</dbReference>
<dbReference type="InterPro" id="IPR016039">
    <property type="entry name" value="Thiolase-like"/>
</dbReference>
<dbReference type="PANTHER" id="PTHR43775:SF37">
    <property type="entry name" value="SI:DKEY-61P9.11"/>
    <property type="match status" value="1"/>
</dbReference>
<comment type="caution">
    <text evidence="4">The sequence shown here is derived from an EMBL/GenBank/DDBJ whole genome shotgun (WGS) entry which is preliminary data.</text>
</comment>
<dbReference type="OrthoDB" id="412551at2759"/>
<keyword evidence="2" id="KW-0597">Phosphoprotein</keyword>
<dbReference type="InterPro" id="IPR050091">
    <property type="entry name" value="PKS_NRPS_Biosynth_Enz"/>
</dbReference>
<keyword evidence="1" id="KW-0596">Phosphopantetheine</keyword>
<dbReference type="EMBL" id="CAJNDS010001857">
    <property type="protein sequence ID" value="CAE7285163.1"/>
    <property type="molecule type" value="Genomic_DNA"/>
</dbReference>
<gene>
    <name evidence="4" type="primary">ppsD</name>
    <name evidence="4" type="ORF">SNAT2548_LOCUS15093</name>
</gene>
<dbReference type="Proteomes" id="UP000604046">
    <property type="component" value="Unassembled WGS sequence"/>
</dbReference>
<evidence type="ECO:0000259" key="3">
    <source>
        <dbReference type="PROSITE" id="PS52004"/>
    </source>
</evidence>
<keyword evidence="5" id="KW-1185">Reference proteome</keyword>
<dbReference type="Pfam" id="PF00109">
    <property type="entry name" value="ketoacyl-synt"/>
    <property type="match status" value="1"/>
</dbReference>
<evidence type="ECO:0000313" key="4">
    <source>
        <dbReference type="EMBL" id="CAE7285163.1"/>
    </source>
</evidence>
<sequence>MPPTDLSTRTARFYDVSAADRDAAAEAAATNLAVQGFCILDCGFKDKKKEVLEKAKADAAALDEAEAFYRPEELVFSGLFGDEGSARIAPLSLKEEPLREGLKALDDEMTELAQVTAPFISFKMGLEIVSRARAVLHETGPLEGIIQKLTPGEASMWLSDFRFGRVLCVVCIGPGYGEMELKPYAEVDAKPFKVTAAPGTVLMIRSDKLRARHLCRTRTLLLSCNLQASAATNARLAPNPCAGKLQEWLDARLRYLKSAETEDRRAELPRHLRLTMNRQCFKGQYMAVRGLASRISPCWGPETFWCGGSCGLDAMQEVPLMRWDHEKFFDPDDNGWRLYKTFSRHMSFVDGVDLFDNKMFSITPAESKIMDPQQRVVLEVGYEALFSGGYKKGKIMNSLGGMYLGYGTGNSDFGHVERTSDGAAEGSFGATGGSAAITANRFSFVLGMKGPSIAVDAEDASALLSVHMGCEALHSKGRALANEFSLCGGIKLNLSAFYWPQRQAAGWLSKVGRCQ</sequence>